<dbReference type="Gene3D" id="3.90.600.10">
    <property type="entry name" value="Phosphoribosylglycinamide synthetase, C-terminal domain"/>
    <property type="match status" value="1"/>
</dbReference>
<dbReference type="InterPro" id="IPR020561">
    <property type="entry name" value="PRibGlycinamid_synth_ATP-grasp"/>
</dbReference>
<evidence type="ECO:0000256" key="8">
    <source>
        <dbReference type="ARBA" id="ARBA00042242"/>
    </source>
</evidence>
<dbReference type="InterPro" id="IPR013815">
    <property type="entry name" value="ATP_grasp_subdomain_1"/>
</dbReference>
<evidence type="ECO:0000313" key="11">
    <source>
        <dbReference type="EMBL" id="SVB06617.1"/>
    </source>
</evidence>
<dbReference type="SUPFAM" id="SSF51246">
    <property type="entry name" value="Rudiment single hybrid motif"/>
    <property type="match status" value="1"/>
</dbReference>
<dbReference type="PROSITE" id="PS50975">
    <property type="entry name" value="ATP_GRASP"/>
    <property type="match status" value="1"/>
</dbReference>
<dbReference type="Gene3D" id="3.30.1490.20">
    <property type="entry name" value="ATP-grasp fold, A domain"/>
    <property type="match status" value="1"/>
</dbReference>
<dbReference type="EMBL" id="UINC01027413">
    <property type="protein sequence ID" value="SVB06617.1"/>
    <property type="molecule type" value="Genomic_DNA"/>
</dbReference>
<dbReference type="InterPro" id="IPR020560">
    <property type="entry name" value="PRibGlycinamide_synth_C-dom"/>
</dbReference>
<dbReference type="InterPro" id="IPR037123">
    <property type="entry name" value="PRibGlycinamide_synth_C_sf"/>
</dbReference>
<evidence type="ECO:0000256" key="4">
    <source>
        <dbReference type="ARBA" id="ARBA00022741"/>
    </source>
</evidence>
<protein>
    <recommendedName>
        <fullName evidence="2">phosphoribosylamine--glycine ligase</fullName>
        <ecNumber evidence="2">6.3.4.13</ecNumber>
    </recommendedName>
    <alternativeName>
        <fullName evidence="8">Glycinamide ribonucleotide synthetase</fullName>
    </alternativeName>
    <alternativeName>
        <fullName evidence="9">Phosphoribosylglycinamide synthetase</fullName>
    </alternativeName>
</protein>
<dbReference type="GO" id="GO:0009113">
    <property type="term" value="P:purine nucleobase biosynthetic process"/>
    <property type="evidence" value="ECO:0007669"/>
    <property type="project" value="InterPro"/>
</dbReference>
<accession>A0A382B070</accession>
<reference evidence="11" key="1">
    <citation type="submission" date="2018-05" db="EMBL/GenBank/DDBJ databases">
        <authorList>
            <person name="Lanie J.A."/>
            <person name="Ng W.-L."/>
            <person name="Kazmierczak K.M."/>
            <person name="Andrzejewski T.M."/>
            <person name="Davidsen T.M."/>
            <person name="Wayne K.J."/>
            <person name="Tettelin H."/>
            <person name="Glass J.I."/>
            <person name="Rusch D."/>
            <person name="Podicherti R."/>
            <person name="Tsui H.-C.T."/>
            <person name="Winkler M.E."/>
        </authorList>
    </citation>
    <scope>NUCLEOTIDE SEQUENCE</scope>
</reference>
<dbReference type="AlphaFoldDB" id="A0A382B070"/>
<dbReference type="InterPro" id="IPR011761">
    <property type="entry name" value="ATP-grasp"/>
</dbReference>
<dbReference type="InterPro" id="IPR020562">
    <property type="entry name" value="PRibGlycinamide_synth_N"/>
</dbReference>
<evidence type="ECO:0000256" key="5">
    <source>
        <dbReference type="ARBA" id="ARBA00022755"/>
    </source>
</evidence>
<dbReference type="PANTHER" id="PTHR43472">
    <property type="entry name" value="PHOSPHORIBOSYLAMINE--GLYCINE LIGASE"/>
    <property type="match status" value="1"/>
</dbReference>
<keyword evidence="5" id="KW-0658">Purine biosynthesis</keyword>
<proteinExistence type="inferred from homology"/>
<dbReference type="EC" id="6.3.4.13" evidence="2"/>
<keyword evidence="6" id="KW-0067">ATP-binding</keyword>
<comment type="pathway">
    <text evidence="1">Purine metabolism; IMP biosynthesis via de novo pathway; N(1)-(5-phospho-D-ribosyl)glycinamide from 5-phospho-alpha-D-ribose 1-diphosphate: step 2/2.</text>
</comment>
<dbReference type="SMART" id="SM01210">
    <property type="entry name" value="GARS_C"/>
    <property type="match status" value="1"/>
</dbReference>
<dbReference type="SUPFAM" id="SSF52440">
    <property type="entry name" value="PreATP-grasp domain"/>
    <property type="match status" value="1"/>
</dbReference>
<dbReference type="NCBIfam" id="TIGR00877">
    <property type="entry name" value="purD"/>
    <property type="match status" value="1"/>
</dbReference>
<evidence type="ECO:0000256" key="6">
    <source>
        <dbReference type="ARBA" id="ARBA00022840"/>
    </source>
</evidence>
<dbReference type="PANTHER" id="PTHR43472:SF1">
    <property type="entry name" value="PHOSPHORIBOSYLAMINE--GLYCINE LIGASE, CHLOROPLASTIC"/>
    <property type="match status" value="1"/>
</dbReference>
<keyword evidence="4" id="KW-0547">Nucleotide-binding</keyword>
<dbReference type="Pfam" id="PF02843">
    <property type="entry name" value="GARS_C"/>
    <property type="match status" value="1"/>
</dbReference>
<sequence>APGNGGITGEFTRNGESVECVPIGTEDLSSLVTFAREKKPDLTVVGPDNPLALGIVDLFEEHGLRIWGPNKAAAQFEASKVFSQDFMARYKIPTARSGTFDFPTAAKVFAAELDGRCAVKADGLALGKGVLLCNTIEEAESAIDSIMVDQQFGEAGASIVIQEFLEGVEVSLHVLADGRSYILFPTSQDHKRALDGDEGLNTGGMGTYSPAPFLNEDELQAVACGVVEPWLQGCLAEGIDFRGMLYPGLMLTDDGPKVLEFNARWGDPEAQVYLMRLETDLVDLFEACIDRRLAEMDVKWKDEAAVCVVMASGGYPGSYEKGKTIEGIDDAESVEGVKVFHAGTTLEDGEIRSSGGRVLGVTALGGTLDAARSQAYGAVDKIRFEGAHIRRDIAAKALVD</sequence>
<evidence type="ECO:0000256" key="3">
    <source>
        <dbReference type="ARBA" id="ARBA00022598"/>
    </source>
</evidence>
<evidence type="ECO:0000256" key="9">
    <source>
        <dbReference type="ARBA" id="ARBA00042864"/>
    </source>
</evidence>
<dbReference type="Pfam" id="PF02844">
    <property type="entry name" value="GARS_N"/>
    <property type="match status" value="1"/>
</dbReference>
<gene>
    <name evidence="11" type="ORF">METZ01_LOCUS159471</name>
</gene>
<dbReference type="UniPathway" id="UPA00074">
    <property type="reaction ID" value="UER00125"/>
</dbReference>
<name>A0A382B070_9ZZZZ</name>
<dbReference type="InterPro" id="IPR011054">
    <property type="entry name" value="Rudment_hybrid_motif"/>
</dbReference>
<dbReference type="InterPro" id="IPR000115">
    <property type="entry name" value="PRibGlycinamide_synth"/>
</dbReference>
<dbReference type="SMART" id="SM01209">
    <property type="entry name" value="GARS_A"/>
    <property type="match status" value="1"/>
</dbReference>
<dbReference type="Gene3D" id="3.30.470.20">
    <property type="entry name" value="ATP-grasp fold, B domain"/>
    <property type="match status" value="1"/>
</dbReference>
<organism evidence="11">
    <name type="scientific">marine metagenome</name>
    <dbReference type="NCBI Taxonomy" id="408172"/>
    <lineage>
        <taxon>unclassified sequences</taxon>
        <taxon>metagenomes</taxon>
        <taxon>ecological metagenomes</taxon>
    </lineage>
</organism>
<dbReference type="Gene3D" id="3.40.50.20">
    <property type="match status" value="1"/>
</dbReference>
<dbReference type="HAMAP" id="MF_00138">
    <property type="entry name" value="GARS"/>
    <property type="match status" value="1"/>
</dbReference>
<feature type="domain" description="ATP-grasp" evidence="10">
    <location>
        <begin position="84"/>
        <end position="290"/>
    </location>
</feature>
<keyword evidence="3" id="KW-0436">Ligase</keyword>
<dbReference type="GO" id="GO:0005524">
    <property type="term" value="F:ATP binding"/>
    <property type="evidence" value="ECO:0007669"/>
    <property type="project" value="UniProtKB-KW"/>
</dbReference>
<dbReference type="InterPro" id="IPR016185">
    <property type="entry name" value="PreATP-grasp_dom_sf"/>
</dbReference>
<evidence type="ECO:0000256" key="7">
    <source>
        <dbReference type="ARBA" id="ARBA00038345"/>
    </source>
</evidence>
<dbReference type="GO" id="GO:0006189">
    <property type="term" value="P:'de novo' IMP biosynthetic process"/>
    <property type="evidence" value="ECO:0007669"/>
    <property type="project" value="UniProtKB-UniPathway"/>
</dbReference>
<dbReference type="SUPFAM" id="SSF56059">
    <property type="entry name" value="Glutathione synthetase ATP-binding domain-like"/>
    <property type="match status" value="1"/>
</dbReference>
<dbReference type="FunFam" id="3.90.600.10:FF:000001">
    <property type="entry name" value="Trifunctional purine biosynthetic protein adenosine-3"/>
    <property type="match status" value="1"/>
</dbReference>
<dbReference type="GO" id="GO:0046872">
    <property type="term" value="F:metal ion binding"/>
    <property type="evidence" value="ECO:0007669"/>
    <property type="project" value="InterPro"/>
</dbReference>
<feature type="non-terminal residue" evidence="11">
    <location>
        <position position="1"/>
    </location>
</feature>
<evidence type="ECO:0000256" key="1">
    <source>
        <dbReference type="ARBA" id="ARBA00005174"/>
    </source>
</evidence>
<evidence type="ECO:0000256" key="2">
    <source>
        <dbReference type="ARBA" id="ARBA00013255"/>
    </source>
</evidence>
<dbReference type="GO" id="GO:0004637">
    <property type="term" value="F:phosphoribosylamine-glycine ligase activity"/>
    <property type="evidence" value="ECO:0007669"/>
    <property type="project" value="UniProtKB-EC"/>
</dbReference>
<dbReference type="Pfam" id="PF01071">
    <property type="entry name" value="GARS_A"/>
    <property type="match status" value="1"/>
</dbReference>
<evidence type="ECO:0000259" key="10">
    <source>
        <dbReference type="PROSITE" id="PS50975"/>
    </source>
</evidence>
<comment type="similarity">
    <text evidence="7">Belongs to the GARS family.</text>
</comment>